<dbReference type="PROSITE" id="PS50937">
    <property type="entry name" value="HTH_MERR_2"/>
    <property type="match status" value="1"/>
</dbReference>
<feature type="domain" description="HTH merR-type" evidence="3">
    <location>
        <begin position="1"/>
        <end position="68"/>
    </location>
</feature>
<evidence type="ECO:0000313" key="4">
    <source>
        <dbReference type="EMBL" id="MFH0248378.1"/>
    </source>
</evidence>
<evidence type="ECO:0000256" key="2">
    <source>
        <dbReference type="SAM" id="MobiDB-lite"/>
    </source>
</evidence>
<dbReference type="SMART" id="SM00422">
    <property type="entry name" value="HTH_MERR"/>
    <property type="match status" value="1"/>
</dbReference>
<dbReference type="EMBL" id="JBIHMK010000024">
    <property type="protein sequence ID" value="MFH0248378.1"/>
    <property type="molecule type" value="Genomic_DNA"/>
</dbReference>
<organism evidence="4 5">
    <name type="scientific">Streptomyces chitinivorans</name>
    <dbReference type="NCBI Taxonomy" id="1257027"/>
    <lineage>
        <taxon>Bacteria</taxon>
        <taxon>Bacillati</taxon>
        <taxon>Actinomycetota</taxon>
        <taxon>Actinomycetes</taxon>
        <taxon>Kitasatosporales</taxon>
        <taxon>Streptomycetaceae</taxon>
        <taxon>Streptomyces</taxon>
    </lineage>
</organism>
<protein>
    <submittedName>
        <fullName evidence="4">MerR family transcriptional regulator</fullName>
    </submittedName>
</protein>
<dbReference type="PANTHER" id="PTHR30204:SF98">
    <property type="entry name" value="HTH-TYPE TRANSCRIPTIONAL REGULATOR ADHR"/>
    <property type="match status" value="1"/>
</dbReference>
<dbReference type="SUPFAM" id="SSF46955">
    <property type="entry name" value="Putative DNA-binding domain"/>
    <property type="match status" value="1"/>
</dbReference>
<dbReference type="Gene3D" id="1.10.1660.10">
    <property type="match status" value="1"/>
</dbReference>
<evidence type="ECO:0000313" key="5">
    <source>
        <dbReference type="Proteomes" id="UP001607069"/>
    </source>
</evidence>
<accession>A0ABW7HR79</accession>
<sequence length="236" mass="25401">MSELSRRSGVPIPTIKFYLREGLLRPGRATASNQAEYDEDHLRRLRLVRALITLGGISVAAAREVLEAVAEPLDRYETLGVTHYALSSPVSARADGRSAGSGRSEERGGEEREQGEEGGVPDGSAAEVERLVERMGWNVTERSPLREALAAGLRALREVGADYGADELVPYAELAAATARLDLDQLAGIEDRIDIAERALVLTVLMEPVLAALRRMAQENEAALRYAGGDGEHTGG</sequence>
<dbReference type="PANTHER" id="PTHR30204">
    <property type="entry name" value="REDOX-CYCLING DRUG-SENSING TRANSCRIPTIONAL ACTIVATOR SOXR"/>
    <property type="match status" value="1"/>
</dbReference>
<dbReference type="InterPro" id="IPR047057">
    <property type="entry name" value="MerR_fam"/>
</dbReference>
<dbReference type="PRINTS" id="PR00040">
    <property type="entry name" value="HTHMERR"/>
</dbReference>
<keyword evidence="1" id="KW-0238">DNA-binding</keyword>
<dbReference type="RefSeq" id="WP_341829742.1">
    <property type="nucleotide sequence ID" value="NZ_BAABEN010000008.1"/>
</dbReference>
<dbReference type="InterPro" id="IPR000551">
    <property type="entry name" value="MerR-type_HTH_dom"/>
</dbReference>
<dbReference type="Proteomes" id="UP001607069">
    <property type="component" value="Unassembled WGS sequence"/>
</dbReference>
<reference evidence="4 5" key="1">
    <citation type="submission" date="2024-10" db="EMBL/GenBank/DDBJ databases">
        <authorList>
            <person name="Cho J.-C."/>
        </authorList>
    </citation>
    <scope>NUCLEOTIDE SEQUENCE [LARGE SCALE GENOMIC DNA]</scope>
    <source>
        <strain evidence="4 5">KCTC29696</strain>
    </source>
</reference>
<dbReference type="Pfam" id="PF13411">
    <property type="entry name" value="MerR_1"/>
    <property type="match status" value="1"/>
</dbReference>
<keyword evidence="5" id="KW-1185">Reference proteome</keyword>
<evidence type="ECO:0000256" key="1">
    <source>
        <dbReference type="ARBA" id="ARBA00023125"/>
    </source>
</evidence>
<proteinExistence type="predicted"/>
<feature type="compositionally biased region" description="Basic and acidic residues" evidence="2">
    <location>
        <begin position="103"/>
        <end position="112"/>
    </location>
</feature>
<comment type="caution">
    <text evidence="4">The sequence shown here is derived from an EMBL/GenBank/DDBJ whole genome shotgun (WGS) entry which is preliminary data.</text>
</comment>
<evidence type="ECO:0000259" key="3">
    <source>
        <dbReference type="PROSITE" id="PS50937"/>
    </source>
</evidence>
<feature type="compositionally biased region" description="Low complexity" evidence="2">
    <location>
        <begin position="91"/>
        <end position="102"/>
    </location>
</feature>
<dbReference type="InterPro" id="IPR009061">
    <property type="entry name" value="DNA-bd_dom_put_sf"/>
</dbReference>
<feature type="region of interest" description="Disordered" evidence="2">
    <location>
        <begin position="91"/>
        <end position="125"/>
    </location>
</feature>
<name>A0ABW7HR79_9ACTN</name>
<gene>
    <name evidence="4" type="ORF">ACG5V6_09145</name>
</gene>